<organism evidence="3 4">
    <name type="scientific">Albidovulum aquaemixtae</name>
    <dbReference type="NCBI Taxonomy" id="1542388"/>
    <lineage>
        <taxon>Bacteria</taxon>
        <taxon>Pseudomonadati</taxon>
        <taxon>Pseudomonadota</taxon>
        <taxon>Alphaproteobacteria</taxon>
        <taxon>Rhodobacterales</taxon>
        <taxon>Paracoccaceae</taxon>
        <taxon>Albidovulum</taxon>
    </lineage>
</organism>
<evidence type="ECO:0000313" key="3">
    <source>
        <dbReference type="EMBL" id="SPH18255.1"/>
    </source>
</evidence>
<reference evidence="3 4" key="1">
    <citation type="submission" date="2018-03" db="EMBL/GenBank/DDBJ databases">
        <authorList>
            <person name="Keele B.F."/>
        </authorList>
    </citation>
    <scope>NUCLEOTIDE SEQUENCE [LARGE SCALE GENOMIC DNA]</scope>
    <source>
        <strain evidence="3 4">CECT 8626</strain>
    </source>
</reference>
<sequence>MVSQARRSLTSLLCLLVACTAFSLSVIGGPVGASVVSPHAEADPHAHPTANSPGVADSLPDGGAHCDPGPDCGPQALALQVSSGVAGHAGWARLGRVFGIAIRETFLTFEPPPPRRSRI</sequence>
<gene>
    <name evidence="3" type="ORF">DEA8626_01787</name>
</gene>
<feature type="signal peptide" evidence="2">
    <location>
        <begin position="1"/>
        <end position="23"/>
    </location>
</feature>
<name>A0A2R8B6I8_9RHOB</name>
<dbReference type="AlphaFoldDB" id="A0A2R8B6I8"/>
<keyword evidence="4" id="KW-1185">Reference proteome</keyword>
<protein>
    <submittedName>
        <fullName evidence="3">Uncharacterized protein</fullName>
    </submittedName>
</protein>
<dbReference type="RefSeq" id="WP_108852608.1">
    <property type="nucleotide sequence ID" value="NZ_OMOQ01000001.1"/>
</dbReference>
<dbReference type="PROSITE" id="PS51257">
    <property type="entry name" value="PROKAR_LIPOPROTEIN"/>
    <property type="match status" value="1"/>
</dbReference>
<dbReference type="EMBL" id="OMOQ01000001">
    <property type="protein sequence ID" value="SPH18255.1"/>
    <property type="molecule type" value="Genomic_DNA"/>
</dbReference>
<feature type="region of interest" description="Disordered" evidence="1">
    <location>
        <begin position="39"/>
        <end position="70"/>
    </location>
</feature>
<accession>A0A2R8B6I8</accession>
<proteinExistence type="predicted"/>
<evidence type="ECO:0000313" key="4">
    <source>
        <dbReference type="Proteomes" id="UP000244924"/>
    </source>
</evidence>
<feature type="chain" id="PRO_5015354636" evidence="2">
    <location>
        <begin position="24"/>
        <end position="119"/>
    </location>
</feature>
<evidence type="ECO:0000256" key="2">
    <source>
        <dbReference type="SAM" id="SignalP"/>
    </source>
</evidence>
<evidence type="ECO:0000256" key="1">
    <source>
        <dbReference type="SAM" id="MobiDB-lite"/>
    </source>
</evidence>
<dbReference type="Proteomes" id="UP000244924">
    <property type="component" value="Unassembled WGS sequence"/>
</dbReference>
<keyword evidence="2" id="KW-0732">Signal</keyword>